<protein>
    <submittedName>
        <fullName evidence="2">Uncharacterized protein</fullName>
    </submittedName>
</protein>
<evidence type="ECO:0000313" key="3">
    <source>
        <dbReference type="Proteomes" id="UP001295444"/>
    </source>
</evidence>
<dbReference type="Gene3D" id="3.30.70.1820">
    <property type="entry name" value="L1 transposable element, RRM domain"/>
    <property type="match status" value="1"/>
</dbReference>
<reference evidence="2" key="1">
    <citation type="submission" date="2022-03" db="EMBL/GenBank/DDBJ databases">
        <authorList>
            <person name="Alioto T."/>
            <person name="Alioto T."/>
            <person name="Gomez Garrido J."/>
        </authorList>
    </citation>
    <scope>NUCLEOTIDE SEQUENCE</scope>
</reference>
<evidence type="ECO:0000256" key="1">
    <source>
        <dbReference type="SAM" id="MobiDB-lite"/>
    </source>
</evidence>
<sequence>MDELDEFPSSGGLHLPSSDEDSELPSTKGDIKALLRKMFAADVATLREEIQTVEGRVKTTEGETKDISARCTQLEAQNTEMWRAQSQLTSRLDPLEDQHRSRNVKIRRIPKTVATGDLTHYVGRLLASLLSTQQARLTEIDGTYRIPRAATAPADTPRDVILQLRRWAAQLTLMTAVRNKANYPFENATLSFYQDLSRPTVIWRSQLKPLTATLRQHSIPYQHSLGAWSSLMGAQQPA</sequence>
<dbReference type="InterPro" id="IPR004244">
    <property type="entry name" value="Transposase_22"/>
</dbReference>
<dbReference type="AlphaFoldDB" id="A0AAD1RXI8"/>
<name>A0AAD1RXI8_PELCU</name>
<dbReference type="EMBL" id="OW240915">
    <property type="protein sequence ID" value="CAH2282268.1"/>
    <property type="molecule type" value="Genomic_DNA"/>
</dbReference>
<dbReference type="Proteomes" id="UP001295444">
    <property type="component" value="Chromosome 04"/>
</dbReference>
<evidence type="ECO:0000313" key="2">
    <source>
        <dbReference type="EMBL" id="CAH2282268.1"/>
    </source>
</evidence>
<proteinExistence type="predicted"/>
<organism evidence="2 3">
    <name type="scientific">Pelobates cultripes</name>
    <name type="common">Western spadefoot toad</name>
    <dbReference type="NCBI Taxonomy" id="61616"/>
    <lineage>
        <taxon>Eukaryota</taxon>
        <taxon>Metazoa</taxon>
        <taxon>Chordata</taxon>
        <taxon>Craniata</taxon>
        <taxon>Vertebrata</taxon>
        <taxon>Euteleostomi</taxon>
        <taxon>Amphibia</taxon>
        <taxon>Batrachia</taxon>
        <taxon>Anura</taxon>
        <taxon>Pelobatoidea</taxon>
        <taxon>Pelobatidae</taxon>
        <taxon>Pelobates</taxon>
    </lineage>
</organism>
<dbReference type="PANTHER" id="PTHR11505">
    <property type="entry name" value="L1 TRANSPOSABLE ELEMENT-RELATED"/>
    <property type="match status" value="1"/>
</dbReference>
<keyword evidence="3" id="KW-1185">Reference proteome</keyword>
<gene>
    <name evidence="2" type="ORF">PECUL_23A056553</name>
</gene>
<accession>A0AAD1RXI8</accession>
<feature type="region of interest" description="Disordered" evidence="1">
    <location>
        <begin position="1"/>
        <end position="26"/>
    </location>
</feature>